<dbReference type="RefSeq" id="WP_303307654.1">
    <property type="nucleotide sequence ID" value="NZ_JAODOP010000004.1"/>
</dbReference>
<evidence type="ECO:0000259" key="2">
    <source>
        <dbReference type="PROSITE" id="PS50975"/>
    </source>
</evidence>
<dbReference type="Gene3D" id="3.40.50.20">
    <property type="match status" value="1"/>
</dbReference>
<dbReference type="PROSITE" id="PS50975">
    <property type="entry name" value="ATP_GRASP"/>
    <property type="match status" value="1"/>
</dbReference>
<dbReference type="InterPro" id="IPR011761">
    <property type="entry name" value="ATP-grasp"/>
</dbReference>
<feature type="domain" description="ATP-grasp" evidence="2">
    <location>
        <begin position="127"/>
        <end position="310"/>
    </location>
</feature>
<dbReference type="Proteomes" id="UP001337305">
    <property type="component" value="Unassembled WGS sequence"/>
</dbReference>
<dbReference type="InterPro" id="IPR003806">
    <property type="entry name" value="ATP-grasp_PylC-type"/>
</dbReference>
<keyword evidence="1" id="KW-0547">Nucleotide-binding</keyword>
<evidence type="ECO:0000256" key="1">
    <source>
        <dbReference type="PROSITE-ProRule" id="PRU00409"/>
    </source>
</evidence>
<dbReference type="PANTHER" id="PTHR23132:SF23">
    <property type="entry name" value="D-ALANINE--D-ALANINE LIGASE B"/>
    <property type="match status" value="1"/>
</dbReference>
<comment type="caution">
    <text evidence="3">The sequence shown here is derived from an EMBL/GenBank/DDBJ whole genome shotgun (WGS) entry which is preliminary data.</text>
</comment>
<sequence length="382" mass="43748">MANEKHRYTSVLIPDGESHLLRLVINCLAINNDIQIYVMTNKKISEMRFSRYVYKYIYVSKKHDEFQWINSINDIVKKYNIDLVVPIFEAGIQKMIENKKFLDCPKKICLLPSYESLTIAGDKGLLYKHLKKLKLPCTKSIIVQAGDSLPVLPSDFSFPMLVKPVKGFGGGMGINKFASEKELVAYFERSNFQYDHIVQSYIKGYDICCNVLCNQGSILAYTIQKDSFLKNGEFSPQISIDFVEEDELITTSKQLIKSLNWSGIANIDFRFNESDNSFKVLEINPRFWVNTEASVLAGVNFPNLLCLASLNRKVEIQKARLISCLNLKGLARQISINPMFAFRVKYIINNTPFKFAVKDPLPMIYKYALRIKNLIIGSKTSY</sequence>
<dbReference type="SUPFAM" id="SSF56059">
    <property type="entry name" value="Glutathione synthetase ATP-binding domain-like"/>
    <property type="match status" value="1"/>
</dbReference>
<protein>
    <submittedName>
        <fullName evidence="3">ATP-grasp domain-containing protein</fullName>
    </submittedName>
</protein>
<dbReference type="Pfam" id="PF02655">
    <property type="entry name" value="ATP-grasp_3"/>
    <property type="match status" value="1"/>
</dbReference>
<dbReference type="Gene3D" id="3.30.1490.20">
    <property type="entry name" value="ATP-grasp fold, A domain"/>
    <property type="match status" value="1"/>
</dbReference>
<accession>A0ABU7XYD7</accession>
<evidence type="ECO:0000313" key="4">
    <source>
        <dbReference type="Proteomes" id="UP001337305"/>
    </source>
</evidence>
<dbReference type="Gene3D" id="3.30.470.20">
    <property type="entry name" value="ATP-grasp fold, B domain"/>
    <property type="match status" value="1"/>
</dbReference>
<keyword evidence="1" id="KW-0067">ATP-binding</keyword>
<dbReference type="InterPro" id="IPR013815">
    <property type="entry name" value="ATP_grasp_subdomain_1"/>
</dbReference>
<keyword evidence="4" id="KW-1185">Reference proteome</keyword>
<proteinExistence type="predicted"/>
<dbReference type="EMBL" id="JAODOP010000004">
    <property type="protein sequence ID" value="MEF3835366.1"/>
    <property type="molecule type" value="Genomic_DNA"/>
</dbReference>
<name>A0ABU7XYD7_9FLAO</name>
<dbReference type="PANTHER" id="PTHR23132">
    <property type="entry name" value="D-ALANINE--D-ALANINE LIGASE"/>
    <property type="match status" value="1"/>
</dbReference>
<gene>
    <name evidence="3" type="ORF">N1F79_19745</name>
</gene>
<organism evidence="3 4">
    <name type="scientific">Flavivirga spongiicola</name>
    <dbReference type="NCBI Taxonomy" id="421621"/>
    <lineage>
        <taxon>Bacteria</taxon>
        <taxon>Pseudomonadati</taxon>
        <taxon>Bacteroidota</taxon>
        <taxon>Flavobacteriia</taxon>
        <taxon>Flavobacteriales</taxon>
        <taxon>Flavobacteriaceae</taxon>
        <taxon>Flavivirga</taxon>
    </lineage>
</organism>
<reference evidence="3 4" key="1">
    <citation type="submission" date="2022-09" db="EMBL/GenBank/DDBJ databases">
        <title>Genome sequencing of Flavivirga sp. MEBiC05379.</title>
        <authorList>
            <person name="Oh H.-M."/>
            <person name="Kwon K.K."/>
            <person name="Park M.J."/>
            <person name="Yang S.-H."/>
        </authorList>
    </citation>
    <scope>NUCLEOTIDE SEQUENCE [LARGE SCALE GENOMIC DNA]</scope>
    <source>
        <strain evidence="3 4">MEBiC05379</strain>
    </source>
</reference>
<evidence type="ECO:0000313" key="3">
    <source>
        <dbReference type="EMBL" id="MEF3835366.1"/>
    </source>
</evidence>